<sequence>MTHLSNTMVTSLHDDSFENGQPTPSYDGENLYRPAPSPTNQAAGPVLTEPLTPEFEPQIIVISTAFNPETHETDPDILFSSSDCVLFYADTQVIAKASPNAFQELISAFGCCDAQNSTGLRTIIPIPESSVVLNIILHSLYASPCTQHSPPFEALVEAVYNMPLYGISPGTHITRTTHLYAALLAYAPIHPLVLYTLAGQHKIHDLAVATSSHLLSCSLFSITDEMAERMGSIYLKKLLELHLGRFNSLKELILSPPPPHPPTKDCSYFDQKGLTRAWALVSGYLAWDARADLSTQSMKQTFSSSIKDITCKECEECLESKLQDVIMKWASVKARVASVGSLFKRFCEASSFRSNSTWTSYGTQHYVGLRWRLGNESVYALHTVCFIRF</sequence>
<proteinExistence type="predicted"/>
<name>A0ACD3A4Q8_9AGAR</name>
<evidence type="ECO:0000313" key="1">
    <source>
        <dbReference type="EMBL" id="TFK60631.1"/>
    </source>
</evidence>
<gene>
    <name evidence="1" type="ORF">BDN72DRAFT_850358</name>
</gene>
<evidence type="ECO:0000313" key="2">
    <source>
        <dbReference type="Proteomes" id="UP000308600"/>
    </source>
</evidence>
<organism evidence="1 2">
    <name type="scientific">Pluteus cervinus</name>
    <dbReference type="NCBI Taxonomy" id="181527"/>
    <lineage>
        <taxon>Eukaryota</taxon>
        <taxon>Fungi</taxon>
        <taxon>Dikarya</taxon>
        <taxon>Basidiomycota</taxon>
        <taxon>Agaricomycotina</taxon>
        <taxon>Agaricomycetes</taxon>
        <taxon>Agaricomycetidae</taxon>
        <taxon>Agaricales</taxon>
        <taxon>Pluteineae</taxon>
        <taxon>Pluteaceae</taxon>
        <taxon>Pluteus</taxon>
    </lineage>
</organism>
<protein>
    <submittedName>
        <fullName evidence="1">Uncharacterized protein</fullName>
    </submittedName>
</protein>
<dbReference type="Proteomes" id="UP000308600">
    <property type="component" value="Unassembled WGS sequence"/>
</dbReference>
<keyword evidence="2" id="KW-1185">Reference proteome</keyword>
<accession>A0ACD3A4Q8</accession>
<reference evidence="1 2" key="1">
    <citation type="journal article" date="2019" name="Nat. Ecol. Evol.">
        <title>Megaphylogeny resolves global patterns of mushroom evolution.</title>
        <authorList>
            <person name="Varga T."/>
            <person name="Krizsan K."/>
            <person name="Foldi C."/>
            <person name="Dima B."/>
            <person name="Sanchez-Garcia M."/>
            <person name="Sanchez-Ramirez S."/>
            <person name="Szollosi G.J."/>
            <person name="Szarkandi J.G."/>
            <person name="Papp V."/>
            <person name="Albert L."/>
            <person name="Andreopoulos W."/>
            <person name="Angelini C."/>
            <person name="Antonin V."/>
            <person name="Barry K.W."/>
            <person name="Bougher N.L."/>
            <person name="Buchanan P."/>
            <person name="Buyck B."/>
            <person name="Bense V."/>
            <person name="Catcheside P."/>
            <person name="Chovatia M."/>
            <person name="Cooper J."/>
            <person name="Damon W."/>
            <person name="Desjardin D."/>
            <person name="Finy P."/>
            <person name="Geml J."/>
            <person name="Haridas S."/>
            <person name="Hughes K."/>
            <person name="Justo A."/>
            <person name="Karasinski D."/>
            <person name="Kautmanova I."/>
            <person name="Kiss B."/>
            <person name="Kocsube S."/>
            <person name="Kotiranta H."/>
            <person name="LaButti K.M."/>
            <person name="Lechner B.E."/>
            <person name="Liimatainen K."/>
            <person name="Lipzen A."/>
            <person name="Lukacs Z."/>
            <person name="Mihaltcheva S."/>
            <person name="Morgado L.N."/>
            <person name="Niskanen T."/>
            <person name="Noordeloos M.E."/>
            <person name="Ohm R.A."/>
            <person name="Ortiz-Santana B."/>
            <person name="Ovrebo C."/>
            <person name="Racz N."/>
            <person name="Riley R."/>
            <person name="Savchenko A."/>
            <person name="Shiryaev A."/>
            <person name="Soop K."/>
            <person name="Spirin V."/>
            <person name="Szebenyi C."/>
            <person name="Tomsovsky M."/>
            <person name="Tulloss R.E."/>
            <person name="Uehling J."/>
            <person name="Grigoriev I.V."/>
            <person name="Vagvolgyi C."/>
            <person name="Papp T."/>
            <person name="Martin F.M."/>
            <person name="Miettinen O."/>
            <person name="Hibbett D.S."/>
            <person name="Nagy L.G."/>
        </authorList>
    </citation>
    <scope>NUCLEOTIDE SEQUENCE [LARGE SCALE GENOMIC DNA]</scope>
    <source>
        <strain evidence="1 2">NL-1719</strain>
    </source>
</reference>
<dbReference type="EMBL" id="ML208750">
    <property type="protein sequence ID" value="TFK60631.1"/>
    <property type="molecule type" value="Genomic_DNA"/>
</dbReference>